<reference evidence="1 2" key="1">
    <citation type="submission" date="2024-08" db="EMBL/GenBank/DDBJ databases">
        <title>Two novel Cytobacillus novel species.</title>
        <authorList>
            <person name="Liu G."/>
        </authorList>
    </citation>
    <scope>NUCLEOTIDE SEQUENCE [LARGE SCALE GENOMIC DNA]</scope>
    <source>
        <strain evidence="1 2">FJAT-54145</strain>
    </source>
</reference>
<evidence type="ECO:0000313" key="1">
    <source>
        <dbReference type="EMBL" id="MFE8702256.1"/>
    </source>
</evidence>
<protein>
    <submittedName>
        <fullName evidence="1">Uncharacterized protein</fullName>
    </submittedName>
</protein>
<evidence type="ECO:0000313" key="2">
    <source>
        <dbReference type="Proteomes" id="UP001601059"/>
    </source>
</evidence>
<dbReference type="EMBL" id="JBIACK010000009">
    <property type="protein sequence ID" value="MFE8702256.1"/>
    <property type="molecule type" value="Genomic_DNA"/>
</dbReference>
<comment type="caution">
    <text evidence="1">The sequence shown here is derived from an EMBL/GenBank/DDBJ whole genome shotgun (WGS) entry which is preliminary data.</text>
</comment>
<gene>
    <name evidence="1" type="ORF">ACFYKX_16795</name>
</gene>
<name>A0ABW6KDJ9_9BACI</name>
<keyword evidence="2" id="KW-1185">Reference proteome</keyword>
<organism evidence="1 2">
    <name type="scientific">Cytobacillus spartinae</name>
    <dbReference type="NCBI Taxonomy" id="3299023"/>
    <lineage>
        <taxon>Bacteria</taxon>
        <taxon>Bacillati</taxon>
        <taxon>Bacillota</taxon>
        <taxon>Bacilli</taxon>
        <taxon>Bacillales</taxon>
        <taxon>Bacillaceae</taxon>
        <taxon>Cytobacillus</taxon>
    </lineage>
</organism>
<proteinExistence type="predicted"/>
<dbReference type="Proteomes" id="UP001601059">
    <property type="component" value="Unassembled WGS sequence"/>
</dbReference>
<dbReference type="RefSeq" id="WP_389362226.1">
    <property type="nucleotide sequence ID" value="NZ_JBIACK010000009.1"/>
</dbReference>
<accession>A0ABW6KDJ9</accession>
<sequence>MQIFNSNNGGTGSGYPFFPFFETTADGDSLKNAHDAYDVYVNDEYIGQKVLLTQAEEIDDVLDFLKVQGVKDVSGRLEGDHYMIKSDDSEKVKNIMETYLQNR</sequence>